<accession>A0A7S7RUS7</accession>
<feature type="region of interest" description="Disordered" evidence="1">
    <location>
        <begin position="62"/>
        <end position="89"/>
    </location>
</feature>
<protein>
    <submittedName>
        <fullName evidence="2">Uncharacterized protein</fullName>
    </submittedName>
</protein>
<name>A0A7S7RUS7_9ACTN</name>
<organism evidence="2 3">
    <name type="scientific">Thermophilibacter immobilis</name>
    <dbReference type="NCBI Taxonomy" id="2779519"/>
    <lineage>
        <taxon>Bacteria</taxon>
        <taxon>Bacillati</taxon>
        <taxon>Actinomycetota</taxon>
        <taxon>Coriobacteriia</taxon>
        <taxon>Coriobacteriales</taxon>
        <taxon>Atopobiaceae</taxon>
        <taxon>Thermophilibacter</taxon>
    </lineage>
</organism>
<proteinExistence type="predicted"/>
<evidence type="ECO:0000313" key="2">
    <source>
        <dbReference type="EMBL" id="QOY60888.1"/>
    </source>
</evidence>
<sequence length="89" mass="9848">MPIIKLVSGHTGCGRARRYLIRQDRALGADYLNLDTENMPQEKETLIAFDWAARIDLNRHEAGNDLPGRALHSSKGSSGEHVPLHDSSV</sequence>
<evidence type="ECO:0000313" key="3">
    <source>
        <dbReference type="Proteomes" id="UP000593735"/>
    </source>
</evidence>
<evidence type="ECO:0000256" key="1">
    <source>
        <dbReference type="SAM" id="MobiDB-lite"/>
    </source>
</evidence>
<gene>
    <name evidence="2" type="ORF">INP52_01330</name>
</gene>
<keyword evidence="3" id="KW-1185">Reference proteome</keyword>
<dbReference type="RefSeq" id="WP_194371725.1">
    <property type="nucleotide sequence ID" value="NZ_CP063767.1"/>
</dbReference>
<dbReference type="Proteomes" id="UP000593735">
    <property type="component" value="Chromosome"/>
</dbReference>
<dbReference type="AlphaFoldDB" id="A0A7S7RUS7"/>
<dbReference type="EMBL" id="CP063767">
    <property type="protein sequence ID" value="QOY60888.1"/>
    <property type="molecule type" value="Genomic_DNA"/>
</dbReference>
<dbReference type="KEGG" id="tio:INP52_01330"/>
<reference evidence="2 3" key="1">
    <citation type="submission" date="2020-10" db="EMBL/GenBank/DDBJ databases">
        <title>Olsenella immobilis sp.nov., isolated from the mud in a fermentation cellar used for the production of Chinese strong-flavoured liquor.</title>
        <authorList>
            <person name="Lu L."/>
        </authorList>
    </citation>
    <scope>NUCLEOTIDE SEQUENCE [LARGE SCALE GENOMIC DNA]</scope>
    <source>
        <strain evidence="2 3">LZLJ-2</strain>
    </source>
</reference>